<proteinExistence type="inferred from homology"/>
<dbReference type="Gene3D" id="3.90.550.10">
    <property type="entry name" value="Spore Coat Polysaccharide Biosynthesis Protein SpsA, Chain A"/>
    <property type="match status" value="1"/>
</dbReference>
<sequence length="207" mass="23274">MRAVIPYKKTKAKSRLSSVLTLKEREEFVESMLKDVVNTLSDAQIKNIDVLTTTSNSIPDNLDVKVITSEHGLNEAINSYLKNIQEPVLIIMADLPLVKSNHITDIINTKKDVVIVPGKGGGTNILYLKKPEKFTVKYYGSSFLTHCNIAKKNLNAVEIYDSFLASTDIDEPHDLVEILLHGQGLSRKYIEKKFEIDDSRGRLKLKC</sequence>
<dbReference type="GO" id="GO:0052645">
    <property type="term" value="P:F420-0 metabolic process"/>
    <property type="evidence" value="ECO:0007669"/>
    <property type="project" value="UniProtKB-UniRule"/>
</dbReference>
<dbReference type="Pfam" id="PF01983">
    <property type="entry name" value="CofC"/>
    <property type="match status" value="1"/>
</dbReference>
<comment type="subunit">
    <text evidence="5">Homodimer.</text>
</comment>
<keyword evidence="2 5" id="KW-0548">Nucleotidyltransferase</keyword>
<keyword evidence="4 5" id="KW-0342">GTP-binding</keyword>
<dbReference type="EMBL" id="CP002069">
    <property type="protein sequence ID" value="ADI73192.1"/>
    <property type="molecule type" value="Genomic_DNA"/>
</dbReference>
<evidence type="ECO:0000256" key="1">
    <source>
        <dbReference type="ARBA" id="ARBA00022679"/>
    </source>
</evidence>
<comment type="catalytic activity">
    <reaction evidence="5">
        <text>(2S)-2-phospholactate + GTP + H(+) = (2S)-lactyl-2-diphospho-5'-guanosine + diphosphate</text>
        <dbReference type="Rhea" id="RHEA:63424"/>
        <dbReference type="ChEBI" id="CHEBI:15378"/>
        <dbReference type="ChEBI" id="CHEBI:33019"/>
        <dbReference type="ChEBI" id="CHEBI:37565"/>
        <dbReference type="ChEBI" id="CHEBI:59435"/>
        <dbReference type="ChEBI" id="CHEBI:59906"/>
        <dbReference type="EC" id="2.7.7.68"/>
    </reaction>
</comment>
<dbReference type="SUPFAM" id="SSF53448">
    <property type="entry name" value="Nucleotide-diphospho-sugar transferases"/>
    <property type="match status" value="1"/>
</dbReference>
<protein>
    <recommendedName>
        <fullName evidence="5">2-phospho-L-lactate guanylyltransferase</fullName>
        <shortName evidence="5">LP guanylyltransferase</shortName>
        <ecNumber evidence="5">2.7.7.68</ecNumber>
    </recommendedName>
</protein>
<dbReference type="KEGG" id="mev:Metev_0264"/>
<dbReference type="UniPathway" id="UPA00071"/>
<dbReference type="NCBIfam" id="TIGR03552">
    <property type="entry name" value="F420_cofC"/>
    <property type="match status" value="1"/>
</dbReference>
<dbReference type="InterPro" id="IPR002835">
    <property type="entry name" value="CofC"/>
</dbReference>
<keyword evidence="7" id="KW-1185">Reference proteome</keyword>
<dbReference type="AlphaFoldDB" id="D7E6H0"/>
<dbReference type="GO" id="GO:0005525">
    <property type="term" value="F:GTP binding"/>
    <property type="evidence" value="ECO:0007669"/>
    <property type="project" value="UniProtKB-KW"/>
</dbReference>
<evidence type="ECO:0000256" key="3">
    <source>
        <dbReference type="ARBA" id="ARBA00022741"/>
    </source>
</evidence>
<dbReference type="EC" id="2.7.7.68" evidence="5"/>
<dbReference type="Proteomes" id="UP000000391">
    <property type="component" value="Chromosome"/>
</dbReference>
<dbReference type="GeneID" id="9345877"/>
<name>D7E6H0_METEZ</name>
<evidence type="ECO:0000313" key="7">
    <source>
        <dbReference type="Proteomes" id="UP000000391"/>
    </source>
</evidence>
<dbReference type="HOGENOM" id="CLU_076569_2_0_2"/>
<dbReference type="PANTHER" id="PTHR40392:SF1">
    <property type="entry name" value="2-PHOSPHO-L-LACTATE GUANYLYLTRANSFERASE"/>
    <property type="match status" value="1"/>
</dbReference>
<comment type="pathway">
    <text evidence="5">Cofactor biosynthesis; coenzyme F420 biosynthesis.</text>
</comment>
<gene>
    <name evidence="5" type="primary">cofC</name>
    <name evidence="6" type="ordered locus">Metev_0264</name>
</gene>
<evidence type="ECO:0000256" key="2">
    <source>
        <dbReference type="ARBA" id="ARBA00022695"/>
    </source>
</evidence>
<dbReference type="OrthoDB" id="11179at2157"/>
<dbReference type="GO" id="GO:0043814">
    <property type="term" value="F:phospholactate guanylyltransferase activity"/>
    <property type="evidence" value="ECO:0007669"/>
    <property type="project" value="UniProtKB-EC"/>
</dbReference>
<accession>D7E6H0</accession>
<dbReference type="STRING" id="644295.Metev_0264"/>
<dbReference type="PANTHER" id="PTHR40392">
    <property type="entry name" value="2-PHOSPHO-L-LACTATE GUANYLYLTRANSFERASE"/>
    <property type="match status" value="1"/>
</dbReference>
<comment type="similarity">
    <text evidence="5">Belongs to the CofC family.</text>
</comment>
<dbReference type="Gene3D" id="6.10.140.50">
    <property type="match status" value="1"/>
</dbReference>
<dbReference type="InterPro" id="IPR029044">
    <property type="entry name" value="Nucleotide-diphossugar_trans"/>
</dbReference>
<organism evidence="6 7">
    <name type="scientific">Methanohalobium evestigatum (strain ATCC BAA-1072 / DSM 3721 / NBRC 107634 / OCM 161 / Z-7303)</name>
    <dbReference type="NCBI Taxonomy" id="644295"/>
    <lineage>
        <taxon>Archaea</taxon>
        <taxon>Methanobacteriati</taxon>
        <taxon>Methanobacteriota</taxon>
        <taxon>Stenosarchaea group</taxon>
        <taxon>Methanomicrobia</taxon>
        <taxon>Methanosarcinales</taxon>
        <taxon>Methanosarcinaceae</taxon>
        <taxon>Methanohalobium</taxon>
    </lineage>
</organism>
<keyword evidence="3 5" id="KW-0547">Nucleotide-binding</keyword>
<evidence type="ECO:0000256" key="5">
    <source>
        <dbReference type="HAMAP-Rule" id="MF_02114"/>
    </source>
</evidence>
<evidence type="ECO:0000256" key="4">
    <source>
        <dbReference type="ARBA" id="ARBA00023134"/>
    </source>
</evidence>
<evidence type="ECO:0000313" key="6">
    <source>
        <dbReference type="EMBL" id="ADI73192.1"/>
    </source>
</evidence>
<comment type="function">
    <text evidence="5">Guanylyltransferase that catalyzes the activation of (2S)-2-phospholactate (2-PL) as (2S)-lactyl-2-diphospho-5'-guanosine, via the condensation of 2-PL with GTP. It is involved in the biosynthesis of coenzyme F420, a hydride carrier cofactor.</text>
</comment>
<dbReference type="HAMAP" id="MF_02114">
    <property type="entry name" value="CofC"/>
    <property type="match status" value="1"/>
</dbReference>
<reference evidence="6 7" key="1">
    <citation type="submission" date="2010-06" db="EMBL/GenBank/DDBJ databases">
        <title>Complete sequence chromosome of Methanohalobium evestigatum Z-7303.</title>
        <authorList>
            <consortium name="US DOE Joint Genome Institute"/>
            <person name="Lucas S."/>
            <person name="Copeland A."/>
            <person name="Lapidus A."/>
            <person name="Cheng J.-F."/>
            <person name="Bruce D."/>
            <person name="Goodwin L."/>
            <person name="Pitluck S."/>
            <person name="Saunders E."/>
            <person name="Detter J.C."/>
            <person name="Han C."/>
            <person name="Tapia R."/>
            <person name="Land M."/>
            <person name="Hauser L."/>
            <person name="Kyrpides N."/>
            <person name="Mikhailova N."/>
            <person name="Sieprawska-Lupa M."/>
            <person name="Whitman W.B."/>
            <person name="Anderson I."/>
            <person name="Woyke T."/>
        </authorList>
    </citation>
    <scope>NUCLEOTIDE SEQUENCE [LARGE SCALE GENOMIC DNA]</scope>
    <source>
        <strain evidence="7">ATCC BAA-1072 / DSM 3721 / NBRC 107634 / OCM 161 / Z-7303</strain>
    </source>
</reference>
<dbReference type="RefSeq" id="WP_013193760.1">
    <property type="nucleotide sequence ID" value="NC_014253.1"/>
</dbReference>
<keyword evidence="1 5" id="KW-0808">Transferase</keyword>